<feature type="domain" description="Purine catabolism PurC-like" evidence="2">
    <location>
        <begin position="7"/>
        <end position="124"/>
    </location>
</feature>
<dbReference type="InterPro" id="IPR012914">
    <property type="entry name" value="PucR_dom"/>
</dbReference>
<dbReference type="Gene3D" id="1.10.10.2840">
    <property type="entry name" value="PucR C-terminal helix-turn-helix domain"/>
    <property type="match status" value="1"/>
</dbReference>
<dbReference type="STRING" id="1246626.BleG1_1727"/>
<evidence type="ECO:0000259" key="2">
    <source>
        <dbReference type="Pfam" id="PF07905"/>
    </source>
</evidence>
<dbReference type="InterPro" id="IPR041522">
    <property type="entry name" value="CdaR_GGDEF"/>
</dbReference>
<feature type="domain" description="PucR C-terminal helix-turn-helix" evidence="3">
    <location>
        <begin position="476"/>
        <end position="534"/>
    </location>
</feature>
<organism evidence="5 6">
    <name type="scientific">Shouchella lehensis G1</name>
    <dbReference type="NCBI Taxonomy" id="1246626"/>
    <lineage>
        <taxon>Bacteria</taxon>
        <taxon>Bacillati</taxon>
        <taxon>Bacillota</taxon>
        <taxon>Bacilli</taxon>
        <taxon>Bacillales</taxon>
        <taxon>Bacillaceae</taxon>
        <taxon>Shouchella</taxon>
    </lineage>
</organism>
<dbReference type="InterPro" id="IPR051448">
    <property type="entry name" value="CdaR-like_regulators"/>
</dbReference>
<sequence length="541" mass="61547">MNIDLFVQLPELKQARIVAGMQGKTRIISNVKMMDAPDIIHYLTHGDLLVTTAYHYAGKPERLLELVKAMNEKGCAGLGIKQERFLGKIPAVVLDYANETNFSIIALPEQIGLSSVANQVLSAILDQRTNELKTALDTHRTFSNHIVSGKGLPHLLENVAQLVGSPVLLMNERCQLLSSSNTSSPVVNGMEYLHRMGYAFFTEGSRYSSFTLLMNHPKTVTVFPVYTDKAKKGILVILGSFSHEESQSVLLVEQATNVIAFELMKENALKQYTKRAKNEFFLHYLNGQYASKEEVINRAKEFGLYNDRPYKCVAGRLDQEELNLGFKDNHIESEKVFDFVEEELSIFPFQSHLFIKGEMCFILLEGEEGDTTGESLQSIEFALEMIQDRVTFHFKRSISFGYSHLCRQFWDVQEAHKEALNALHSGRLSGNRQFVQGYQAKDLQKLLRMIPQEDLVEFCDFNLKKLTEPGVTEMALIQTLAVYLETHCQISETAKRLYVHRNTIIYRLEKIEELLGKSLKDPDTTLHLRLALRIQHTLETS</sequence>
<dbReference type="eggNOG" id="COG2508">
    <property type="taxonomic scope" value="Bacteria"/>
</dbReference>
<dbReference type="Pfam" id="PF07905">
    <property type="entry name" value="PucR"/>
    <property type="match status" value="1"/>
</dbReference>
<evidence type="ECO:0000259" key="4">
    <source>
        <dbReference type="Pfam" id="PF17853"/>
    </source>
</evidence>
<dbReference type="InterPro" id="IPR025736">
    <property type="entry name" value="PucR_C-HTH_dom"/>
</dbReference>
<dbReference type="KEGG" id="ble:BleG1_1727"/>
<dbReference type="RefSeq" id="WP_038479504.1">
    <property type="nucleotide sequence ID" value="NZ_CP003923.1"/>
</dbReference>
<dbReference type="Pfam" id="PF17853">
    <property type="entry name" value="GGDEF_2"/>
    <property type="match status" value="1"/>
</dbReference>
<accession>A0A060LX04</accession>
<evidence type="ECO:0000256" key="1">
    <source>
        <dbReference type="ARBA" id="ARBA00006754"/>
    </source>
</evidence>
<dbReference type="EMBL" id="CP003923">
    <property type="protein sequence ID" value="AIC94305.1"/>
    <property type="molecule type" value="Genomic_DNA"/>
</dbReference>
<feature type="domain" description="CdaR GGDEF-like" evidence="4">
    <location>
        <begin position="288"/>
        <end position="424"/>
    </location>
</feature>
<protein>
    <submittedName>
        <fullName evidence="5">Purine catabolism regulatory protein</fullName>
    </submittedName>
</protein>
<reference evidence="5 6" key="1">
    <citation type="journal article" date="2014" name="Gene">
        <title>A comparative genomic analysis of the alkalitolerant soil bacterium Bacillus lehensis G1.</title>
        <authorList>
            <person name="Noor Y.M."/>
            <person name="Samsulrizal N.H."/>
            <person name="Jema'on N.A."/>
            <person name="Low K.O."/>
            <person name="Ramli A.N."/>
            <person name="Alias N.I."/>
            <person name="Damis S.I."/>
            <person name="Fuzi S.F."/>
            <person name="Isa M.N."/>
            <person name="Murad A.M."/>
            <person name="Raih M.F."/>
            <person name="Bakar F.D."/>
            <person name="Najimudin N."/>
            <person name="Mahadi N.M."/>
            <person name="Illias R.M."/>
        </authorList>
    </citation>
    <scope>NUCLEOTIDE SEQUENCE [LARGE SCALE GENOMIC DNA]</scope>
    <source>
        <strain evidence="5 6">G1</strain>
    </source>
</reference>
<gene>
    <name evidence="5" type="ORF">BleG1_1727</name>
</gene>
<dbReference type="Proteomes" id="UP000027142">
    <property type="component" value="Chromosome"/>
</dbReference>
<dbReference type="PATRIC" id="fig|1246626.3.peg.1720"/>
<evidence type="ECO:0000313" key="5">
    <source>
        <dbReference type="EMBL" id="AIC94305.1"/>
    </source>
</evidence>
<dbReference type="PANTHER" id="PTHR33744">
    <property type="entry name" value="CARBOHYDRATE DIACID REGULATOR"/>
    <property type="match status" value="1"/>
</dbReference>
<proteinExistence type="inferred from homology"/>
<comment type="similarity">
    <text evidence="1">Belongs to the CdaR family.</text>
</comment>
<dbReference type="HOGENOM" id="CLU_017436_3_0_9"/>
<name>A0A060LX04_9BACI</name>
<dbReference type="Pfam" id="PF13556">
    <property type="entry name" value="HTH_30"/>
    <property type="match status" value="1"/>
</dbReference>
<dbReference type="AlphaFoldDB" id="A0A060LX04"/>
<dbReference type="PANTHER" id="PTHR33744:SF1">
    <property type="entry name" value="DNA-BINDING TRANSCRIPTIONAL ACTIVATOR ADER"/>
    <property type="match status" value="1"/>
</dbReference>
<dbReference type="InterPro" id="IPR042070">
    <property type="entry name" value="PucR_C-HTH_sf"/>
</dbReference>
<keyword evidence="6" id="KW-1185">Reference proteome</keyword>
<evidence type="ECO:0000259" key="3">
    <source>
        <dbReference type="Pfam" id="PF13556"/>
    </source>
</evidence>
<evidence type="ECO:0000313" key="6">
    <source>
        <dbReference type="Proteomes" id="UP000027142"/>
    </source>
</evidence>
<dbReference type="OrthoDB" id="142218at2"/>